<evidence type="ECO:0000256" key="5">
    <source>
        <dbReference type="ARBA" id="ARBA00023163"/>
    </source>
</evidence>
<keyword evidence="5" id="KW-0804">Transcription</keyword>
<dbReference type="NCBIfam" id="TIGR01557">
    <property type="entry name" value="myb_SHAQKYF"/>
    <property type="match status" value="1"/>
</dbReference>
<dbReference type="FunFam" id="1.10.10.60:FF:000002">
    <property type="entry name" value="Myb family transcription factor"/>
    <property type="match status" value="1"/>
</dbReference>
<evidence type="ECO:0000256" key="4">
    <source>
        <dbReference type="ARBA" id="ARBA00023015"/>
    </source>
</evidence>
<dbReference type="GO" id="GO:0000976">
    <property type="term" value="F:transcription cis-regulatory region binding"/>
    <property type="evidence" value="ECO:0007669"/>
    <property type="project" value="InterPro"/>
</dbReference>
<dbReference type="EMBL" id="JAJAGQ010000017">
    <property type="protein sequence ID" value="KAJ8538735.1"/>
    <property type="molecule type" value="Genomic_DNA"/>
</dbReference>
<proteinExistence type="predicted"/>
<dbReference type="GO" id="GO:0006355">
    <property type="term" value="P:regulation of DNA-templated transcription"/>
    <property type="evidence" value="ECO:0007669"/>
    <property type="project" value="InterPro"/>
</dbReference>
<dbReference type="InterPro" id="IPR006447">
    <property type="entry name" value="Myb_dom_plants"/>
</dbReference>
<reference evidence="10" key="1">
    <citation type="journal article" date="2023" name="Proc. Natl. Acad. Sci. U.S.A.">
        <title>Genomic and structural basis for evolution of tropane alkaloid biosynthesis.</title>
        <authorList>
            <person name="Wanga Y.-J."/>
            <person name="Taina T."/>
            <person name="Yua J.-Y."/>
            <person name="Lia J."/>
            <person name="Xua B."/>
            <person name="Chenc J."/>
            <person name="D'Auriad J.C."/>
            <person name="Huanga J.-P."/>
            <person name="Huanga S.-X."/>
        </authorList>
    </citation>
    <scope>NUCLEOTIDE SEQUENCE [LARGE SCALE GENOMIC DNA]</scope>
    <source>
        <strain evidence="10">cv. KIB-2019</strain>
    </source>
</reference>
<accession>A0A9Q1R3P5</accession>
<dbReference type="InterPro" id="IPR009057">
    <property type="entry name" value="Homeodomain-like_sf"/>
</dbReference>
<evidence type="ECO:0000313" key="9">
    <source>
        <dbReference type="EMBL" id="KAJ8538735.1"/>
    </source>
</evidence>
<keyword evidence="2" id="KW-0217">Developmental protein</keyword>
<dbReference type="InterPro" id="IPR017930">
    <property type="entry name" value="Myb_dom"/>
</dbReference>
<evidence type="ECO:0000313" key="10">
    <source>
        <dbReference type="Proteomes" id="UP001152561"/>
    </source>
</evidence>
<feature type="domain" description="HTH myb-type" evidence="8">
    <location>
        <begin position="1"/>
        <end position="60"/>
    </location>
</feature>
<name>A0A9Q1R3P5_9SOLA</name>
<evidence type="ECO:0000256" key="1">
    <source>
        <dbReference type="ARBA" id="ARBA00004123"/>
    </source>
</evidence>
<dbReference type="Proteomes" id="UP001152561">
    <property type="component" value="Unassembled WGS sequence"/>
</dbReference>
<organism evidence="9 10">
    <name type="scientific">Anisodus acutangulus</name>
    <dbReference type="NCBI Taxonomy" id="402998"/>
    <lineage>
        <taxon>Eukaryota</taxon>
        <taxon>Viridiplantae</taxon>
        <taxon>Streptophyta</taxon>
        <taxon>Embryophyta</taxon>
        <taxon>Tracheophyta</taxon>
        <taxon>Spermatophyta</taxon>
        <taxon>Magnoliopsida</taxon>
        <taxon>eudicotyledons</taxon>
        <taxon>Gunneridae</taxon>
        <taxon>Pentapetalae</taxon>
        <taxon>asterids</taxon>
        <taxon>lamiids</taxon>
        <taxon>Solanales</taxon>
        <taxon>Solanaceae</taxon>
        <taxon>Solanoideae</taxon>
        <taxon>Hyoscyameae</taxon>
        <taxon>Anisodus</taxon>
    </lineage>
</organism>
<sequence length="174" mass="19741">MRAPRMRWTSTLHDRFVHAVELLGGHERATPKSVLELMDVKDLTLTHVKSHLQMYRTEKNTDKSAAGAASSGQSEVFDNVSSRDNSVDLVLEIQNSKKTELSVQQGRQNMYHQEKDYGGLWSNSSSRESWQLHGKLGDYPGNLPSLEKDMEAKCTSYEGISKEGRNYMVPRIVR</sequence>
<evidence type="ECO:0000259" key="8">
    <source>
        <dbReference type="PROSITE" id="PS51294"/>
    </source>
</evidence>
<evidence type="ECO:0000256" key="3">
    <source>
        <dbReference type="ARBA" id="ARBA00022782"/>
    </source>
</evidence>
<comment type="subcellular location">
    <subcellularLocation>
        <location evidence="1">Nucleus</location>
    </subcellularLocation>
</comment>
<keyword evidence="3" id="KW-0221">Differentiation</keyword>
<dbReference type="GO" id="GO:0010597">
    <property type="term" value="P:green leaf volatile biosynthetic process"/>
    <property type="evidence" value="ECO:0007669"/>
    <property type="project" value="UniProtKB-ARBA"/>
</dbReference>
<keyword evidence="6" id="KW-0539">Nucleus</keyword>
<gene>
    <name evidence="9" type="ORF">K7X08_030031</name>
</gene>
<keyword evidence="10" id="KW-1185">Reference proteome</keyword>
<dbReference type="PANTHER" id="PTHR31496:SF48">
    <property type="entry name" value="TRANSCRIPTION FACTOR KAN2-RELATED"/>
    <property type="match status" value="1"/>
</dbReference>
<feature type="compositionally biased region" description="Low complexity" evidence="7">
    <location>
        <begin position="64"/>
        <end position="74"/>
    </location>
</feature>
<evidence type="ECO:0000256" key="2">
    <source>
        <dbReference type="ARBA" id="ARBA00022473"/>
    </source>
</evidence>
<evidence type="ECO:0000256" key="6">
    <source>
        <dbReference type="ARBA" id="ARBA00023242"/>
    </source>
</evidence>
<dbReference type="PROSITE" id="PS51294">
    <property type="entry name" value="HTH_MYB"/>
    <property type="match status" value="1"/>
</dbReference>
<dbReference type="SUPFAM" id="SSF46689">
    <property type="entry name" value="Homeodomain-like"/>
    <property type="match status" value="1"/>
</dbReference>
<dbReference type="InterPro" id="IPR001005">
    <property type="entry name" value="SANT/Myb"/>
</dbReference>
<dbReference type="AlphaFoldDB" id="A0A9Q1R3P5"/>
<comment type="caution">
    <text evidence="9">The sequence shown here is derived from an EMBL/GenBank/DDBJ whole genome shotgun (WGS) entry which is preliminary data.</text>
</comment>
<dbReference type="InterPro" id="IPR044847">
    <property type="entry name" value="KAN_fam"/>
</dbReference>
<evidence type="ECO:0000256" key="7">
    <source>
        <dbReference type="SAM" id="MobiDB-lite"/>
    </source>
</evidence>
<protein>
    <recommendedName>
        <fullName evidence="8">HTH myb-type domain-containing protein</fullName>
    </recommendedName>
</protein>
<dbReference type="Gene3D" id="1.10.10.60">
    <property type="entry name" value="Homeodomain-like"/>
    <property type="match status" value="1"/>
</dbReference>
<feature type="region of interest" description="Disordered" evidence="7">
    <location>
        <begin position="59"/>
        <end position="79"/>
    </location>
</feature>
<dbReference type="Pfam" id="PF00249">
    <property type="entry name" value="Myb_DNA-binding"/>
    <property type="match status" value="1"/>
</dbReference>
<dbReference type="OrthoDB" id="551907at2759"/>
<keyword evidence="4" id="KW-0805">Transcription regulation</keyword>
<dbReference type="GO" id="GO:0005634">
    <property type="term" value="C:nucleus"/>
    <property type="evidence" value="ECO:0007669"/>
    <property type="project" value="UniProtKB-SubCell"/>
</dbReference>
<dbReference type="GO" id="GO:0010158">
    <property type="term" value="P:abaxial cell fate specification"/>
    <property type="evidence" value="ECO:0007669"/>
    <property type="project" value="InterPro"/>
</dbReference>
<dbReference type="PANTHER" id="PTHR31496">
    <property type="entry name" value="TRANSCRIPTION FACTOR KAN2-RELATED"/>
    <property type="match status" value="1"/>
</dbReference>